<comment type="caution">
    <text evidence="1">The sequence shown here is derived from an EMBL/GenBank/DDBJ whole genome shotgun (WGS) entry which is preliminary data.</text>
</comment>
<dbReference type="PANTHER" id="PTHR12975:SF6">
    <property type="entry name" value="TRAFFICKING PROTEIN PARTICLE COMPLEX SUBUNIT 8"/>
    <property type="match status" value="1"/>
</dbReference>
<dbReference type="PANTHER" id="PTHR12975">
    <property type="entry name" value="TRANSPORT PROTEIN TRAPP"/>
    <property type="match status" value="1"/>
</dbReference>
<accession>A0A3M7SLE6</accession>
<dbReference type="Pfam" id="PF12739">
    <property type="entry name" value="TRAPPC-Trs85"/>
    <property type="match status" value="2"/>
</dbReference>
<dbReference type="OrthoDB" id="203724at2759"/>
<evidence type="ECO:0000313" key="1">
    <source>
        <dbReference type="EMBL" id="RNA36525.1"/>
    </source>
</evidence>
<reference evidence="1 2" key="1">
    <citation type="journal article" date="2018" name="Sci. Rep.">
        <title>Genomic signatures of local adaptation to the degree of environmental predictability in rotifers.</title>
        <authorList>
            <person name="Franch-Gras L."/>
            <person name="Hahn C."/>
            <person name="Garcia-Roger E.M."/>
            <person name="Carmona M.J."/>
            <person name="Serra M."/>
            <person name="Gomez A."/>
        </authorList>
    </citation>
    <scope>NUCLEOTIDE SEQUENCE [LARGE SCALE GENOMIC DNA]</scope>
    <source>
        <strain evidence="1">HYR1</strain>
    </source>
</reference>
<organism evidence="1 2">
    <name type="scientific">Brachionus plicatilis</name>
    <name type="common">Marine rotifer</name>
    <name type="synonym">Brachionus muelleri</name>
    <dbReference type="NCBI Taxonomy" id="10195"/>
    <lineage>
        <taxon>Eukaryota</taxon>
        <taxon>Metazoa</taxon>
        <taxon>Spiralia</taxon>
        <taxon>Gnathifera</taxon>
        <taxon>Rotifera</taxon>
        <taxon>Eurotatoria</taxon>
        <taxon>Monogononta</taxon>
        <taxon>Pseudotrocha</taxon>
        <taxon>Ploima</taxon>
        <taxon>Brachionidae</taxon>
        <taxon>Brachionus</taxon>
    </lineage>
</organism>
<name>A0A3M7SLE6_BRAPC</name>
<dbReference type="InterPro" id="IPR024420">
    <property type="entry name" value="TRAPP_III_complex_Trs85"/>
</dbReference>
<dbReference type="EMBL" id="REGN01001171">
    <property type="protein sequence ID" value="RNA36525.1"/>
    <property type="molecule type" value="Genomic_DNA"/>
</dbReference>
<gene>
    <name evidence="1" type="ORF">BpHYR1_041359</name>
</gene>
<dbReference type="Proteomes" id="UP000276133">
    <property type="component" value="Unassembled WGS sequence"/>
</dbReference>
<keyword evidence="2" id="KW-1185">Reference proteome</keyword>
<dbReference type="GO" id="GO:1990072">
    <property type="term" value="C:TRAPPIII protein complex"/>
    <property type="evidence" value="ECO:0007669"/>
    <property type="project" value="TreeGrafter"/>
</dbReference>
<dbReference type="AlphaFoldDB" id="A0A3M7SLE6"/>
<dbReference type="STRING" id="10195.A0A3M7SLE6"/>
<sequence length="565" mass="65743">MTQRQKPEKEFLQESFLPQIAVCCSYDAEVICRKNNLTFVELIQPFSKYNGENINHIDPQPIAIKKILESCMFYNAEEDTLSSSSFENHLYKITTNTCTPWFEKWRENFIKYCIKEDHEFIRNYLGFFRQSIFVVSTSHIDPLDQFQKLVIQEQTDSNQNNCKKWFFSNFANVYKYFVLLHDVQEGEISKAYLIYESLKNSYGSSNCHLLQINSKSFENHDFDKTYADFDPWSKYCKLRDTYKNFDSPNDSIVESSEHNQERHGMCLSLSDHDRIKTFFSEFLTRGLIPYAEKTIRVLNEQFQSKKNILKGFSISKKFFGLSNSSLKTSTSPIISLSNLTMNPQDTSTSSSKATGSFFNSNNQFVHTNDDLNTRRLADLTFLFQFYELSLYYYVSFKKDFASIQNSAFVGSENSFCVKLHSASVLEMASIAGYLNSVYDQSSQSNLSSFTQNKNINTQYIEEALQIYTNECKNDSYSTRCLLFSTEIFRMISNHSKAASQLINFYVDENDLRRPLFLEQAAYYCLIQSPSNFRKFSFLITLAGENFKKIGQSKIFVSIQVWALKF</sequence>
<protein>
    <submittedName>
        <fullName evidence="1">Trafficking particle complex subunit 8 isoform X3</fullName>
    </submittedName>
</protein>
<proteinExistence type="predicted"/>
<evidence type="ECO:0000313" key="2">
    <source>
        <dbReference type="Proteomes" id="UP000276133"/>
    </source>
</evidence>